<keyword evidence="4" id="KW-0472">Membrane</keyword>
<dbReference type="Proteomes" id="UP001595696">
    <property type="component" value="Unassembled WGS sequence"/>
</dbReference>
<dbReference type="Pfam" id="PF04228">
    <property type="entry name" value="Zn_peptidase"/>
    <property type="match status" value="1"/>
</dbReference>
<gene>
    <name evidence="5" type="ORF">ACFO0B_28090</name>
</gene>
<dbReference type="RefSeq" id="WP_378616108.1">
    <property type="nucleotide sequence ID" value="NZ_JBHSAX010000023.1"/>
</dbReference>
<evidence type="ECO:0000313" key="5">
    <source>
        <dbReference type="EMBL" id="MFC3965869.1"/>
    </source>
</evidence>
<reference evidence="6" key="1">
    <citation type="journal article" date="2019" name="Int. J. Syst. Evol. Microbiol.">
        <title>The Global Catalogue of Microorganisms (GCM) 10K type strain sequencing project: providing services to taxonomists for standard genome sequencing and annotation.</title>
        <authorList>
            <consortium name="The Broad Institute Genomics Platform"/>
            <consortium name="The Broad Institute Genome Sequencing Center for Infectious Disease"/>
            <person name="Wu L."/>
            <person name="Ma J."/>
        </authorList>
    </citation>
    <scope>NUCLEOTIDE SEQUENCE [LARGE SCALE GENOMIC DNA]</scope>
    <source>
        <strain evidence="6">CGMCC 4.7330</strain>
    </source>
</reference>
<sequence>MSVPWWSRPRRLIALAAGAAVIGLVLAAGVSRPAHRTVEPPTELRAARGVPAGPGFAGLLDEAGRPAGDDAPPVAELPLAGVPLRAGPGAPDPRPVFALADHPLLARHAGLARISCELPPWHDEPRGAEAFLRATLDCLDDSWAVTLRNAGLPFRPPRLALPAAGARSACPDRLPGPADRPFYCPAEESIVVPAEALRPLGAGSRLGTQLAVLGHEYGHHVQQLVGVVRAYTDARTAAGWSSERGQEQSRRLDLQAWCFSGMFLGTNHGRGDIDRRTWDEAASAVRTSGDRPGEPRLLGSGESVWGWWRWGSDTGDTWECNSWYAAAPHVG</sequence>
<evidence type="ECO:0000256" key="1">
    <source>
        <dbReference type="ARBA" id="ARBA00004167"/>
    </source>
</evidence>
<evidence type="ECO:0000256" key="2">
    <source>
        <dbReference type="ARBA" id="ARBA00022692"/>
    </source>
</evidence>
<accession>A0ABV8E1U7</accession>
<keyword evidence="2" id="KW-0812">Transmembrane</keyword>
<evidence type="ECO:0000256" key="4">
    <source>
        <dbReference type="ARBA" id="ARBA00023136"/>
    </source>
</evidence>
<keyword evidence="3" id="KW-1133">Transmembrane helix</keyword>
<dbReference type="PANTHER" id="PTHR30168:SF0">
    <property type="entry name" value="INNER MEMBRANE PROTEIN"/>
    <property type="match status" value="1"/>
</dbReference>
<comment type="caution">
    <text evidence="5">The sequence shown here is derived from an EMBL/GenBank/DDBJ whole genome shotgun (WGS) entry which is preliminary data.</text>
</comment>
<keyword evidence="6" id="KW-1185">Reference proteome</keyword>
<protein>
    <submittedName>
        <fullName evidence="5">Neutral zinc metallopeptidase</fullName>
    </submittedName>
</protein>
<proteinExistence type="predicted"/>
<name>A0ABV8E1U7_9NOCA</name>
<organism evidence="5 6">
    <name type="scientific">Nocardia jiangsuensis</name>
    <dbReference type="NCBI Taxonomy" id="1691563"/>
    <lineage>
        <taxon>Bacteria</taxon>
        <taxon>Bacillati</taxon>
        <taxon>Actinomycetota</taxon>
        <taxon>Actinomycetes</taxon>
        <taxon>Mycobacteriales</taxon>
        <taxon>Nocardiaceae</taxon>
        <taxon>Nocardia</taxon>
    </lineage>
</organism>
<dbReference type="PANTHER" id="PTHR30168">
    <property type="entry name" value="PUTATIVE MEMBRANE PROTEIN YPFJ"/>
    <property type="match status" value="1"/>
</dbReference>
<dbReference type="InterPro" id="IPR007343">
    <property type="entry name" value="Uncharacterised_pept_Zn_put"/>
</dbReference>
<dbReference type="EMBL" id="JBHSAX010000023">
    <property type="protein sequence ID" value="MFC3965869.1"/>
    <property type="molecule type" value="Genomic_DNA"/>
</dbReference>
<comment type="subcellular location">
    <subcellularLocation>
        <location evidence="1">Membrane</location>
        <topology evidence="1">Single-pass membrane protein</topology>
    </subcellularLocation>
</comment>
<evidence type="ECO:0000313" key="6">
    <source>
        <dbReference type="Proteomes" id="UP001595696"/>
    </source>
</evidence>
<evidence type="ECO:0000256" key="3">
    <source>
        <dbReference type="ARBA" id="ARBA00022989"/>
    </source>
</evidence>